<dbReference type="PANTHER" id="PTHR30531">
    <property type="entry name" value="FLAGELLAR BIOSYNTHETIC PROTEIN FLHB"/>
    <property type="match status" value="1"/>
</dbReference>
<dbReference type="Gene3D" id="6.10.250.2080">
    <property type="match status" value="1"/>
</dbReference>
<organism evidence="15 16">
    <name type="scientific">Stieleria neptunia</name>
    <dbReference type="NCBI Taxonomy" id="2527979"/>
    <lineage>
        <taxon>Bacteria</taxon>
        <taxon>Pseudomonadati</taxon>
        <taxon>Planctomycetota</taxon>
        <taxon>Planctomycetia</taxon>
        <taxon>Pirellulales</taxon>
        <taxon>Pirellulaceae</taxon>
        <taxon>Stieleria</taxon>
    </lineage>
</organism>
<keyword evidence="16" id="KW-1185">Reference proteome</keyword>
<evidence type="ECO:0000256" key="1">
    <source>
        <dbReference type="ARBA" id="ARBA00004651"/>
    </source>
</evidence>
<feature type="compositionally biased region" description="Basic and acidic residues" evidence="14">
    <location>
        <begin position="1"/>
        <end position="15"/>
    </location>
</feature>
<evidence type="ECO:0000313" key="15">
    <source>
        <dbReference type="EMBL" id="QDV45558.1"/>
    </source>
</evidence>
<keyword evidence="5 13" id="KW-1003">Cell membrane</keyword>
<accession>A0A518HXG8</accession>
<keyword evidence="7 13" id="KW-1005">Bacterial flagellum biogenesis</keyword>
<reference evidence="15 16" key="1">
    <citation type="submission" date="2019-03" db="EMBL/GenBank/DDBJ databases">
        <title>Deep-cultivation of Planctomycetes and their phenomic and genomic characterization uncovers novel biology.</title>
        <authorList>
            <person name="Wiegand S."/>
            <person name="Jogler M."/>
            <person name="Boedeker C."/>
            <person name="Pinto D."/>
            <person name="Vollmers J."/>
            <person name="Rivas-Marin E."/>
            <person name="Kohn T."/>
            <person name="Peeters S.H."/>
            <person name="Heuer A."/>
            <person name="Rast P."/>
            <person name="Oberbeckmann S."/>
            <person name="Bunk B."/>
            <person name="Jeske O."/>
            <person name="Meyerdierks A."/>
            <person name="Storesund J.E."/>
            <person name="Kallscheuer N."/>
            <person name="Luecker S."/>
            <person name="Lage O.M."/>
            <person name="Pohl T."/>
            <person name="Merkel B.J."/>
            <person name="Hornburger P."/>
            <person name="Mueller R.-W."/>
            <person name="Bruemmer F."/>
            <person name="Labrenz M."/>
            <person name="Spormann A.M."/>
            <person name="Op den Camp H."/>
            <person name="Overmann J."/>
            <person name="Amann R."/>
            <person name="Jetten M.S.M."/>
            <person name="Mascher T."/>
            <person name="Medema M.H."/>
            <person name="Devos D.P."/>
            <person name="Kaster A.-K."/>
            <person name="Ovreas L."/>
            <person name="Rohde M."/>
            <person name="Galperin M.Y."/>
            <person name="Jogler C."/>
        </authorList>
    </citation>
    <scope>NUCLEOTIDE SEQUENCE [LARGE SCALE GENOMIC DNA]</scope>
    <source>
        <strain evidence="15 16">Enr13</strain>
    </source>
</reference>
<sequence>MAENQDRDQRTEEATPQRLRKAREDGQIGFSAELVGGVILATTAFFYWSLGDWFFGTITGSIEHRVTEFEEVVVDPRLLVKAFIDETLRIGAAVMAIVAPLGILAAATGLLQTSFNLSFKPLELNVDKLSVIKGFKKIFSMQSAVRGALSLAKAAVIVAIAIFVGQSKIDQITTSGFGSIQELMFFLGGLLIQCSLAIAATITFIGMVDLGFQKWKHLEDMKMSRQDIKEEHKSSEGDPMVRARIKQLQAEMGRKRMLSDVPKASVVITNPTHFAVAVQYDRDNMDAPIVIAKGADFVAKKIIAIAKENGVPVVEKKPVARFLFKNVEIGNPIPFELYQAVAEILNFVNRMRSAI</sequence>
<evidence type="ECO:0000256" key="7">
    <source>
        <dbReference type="ARBA" id="ARBA00022795"/>
    </source>
</evidence>
<keyword evidence="11 13" id="KW-1006">Bacterial flagellum protein export</keyword>
<dbReference type="GO" id="GO:0005886">
    <property type="term" value="C:plasma membrane"/>
    <property type="evidence" value="ECO:0007669"/>
    <property type="project" value="UniProtKB-SubCell"/>
</dbReference>
<evidence type="ECO:0000256" key="8">
    <source>
        <dbReference type="ARBA" id="ARBA00022927"/>
    </source>
</evidence>
<evidence type="ECO:0000256" key="14">
    <source>
        <dbReference type="SAM" id="MobiDB-lite"/>
    </source>
</evidence>
<evidence type="ECO:0000256" key="11">
    <source>
        <dbReference type="ARBA" id="ARBA00023225"/>
    </source>
</evidence>
<dbReference type="InterPro" id="IPR006135">
    <property type="entry name" value="T3SS_substrate_exporter"/>
</dbReference>
<dbReference type="OrthoDB" id="9807950at2"/>
<protein>
    <recommendedName>
        <fullName evidence="3 13">Flagellar biosynthetic protein FlhB</fullName>
    </recommendedName>
</protein>
<dbReference type="NCBIfam" id="TIGR00328">
    <property type="entry name" value="flhB"/>
    <property type="match status" value="1"/>
</dbReference>
<dbReference type="KEGG" id="snep:Enr13x_54370"/>
<feature type="transmembrane region" description="Helical" evidence="13">
    <location>
        <begin position="28"/>
        <end position="48"/>
    </location>
</feature>
<name>A0A518HXG8_9BACT</name>
<proteinExistence type="inferred from homology"/>
<feature type="transmembrane region" description="Helical" evidence="13">
    <location>
        <begin position="143"/>
        <end position="164"/>
    </location>
</feature>
<keyword evidence="15" id="KW-0282">Flagellum</keyword>
<evidence type="ECO:0000256" key="3">
    <source>
        <dbReference type="ARBA" id="ARBA00021622"/>
    </source>
</evidence>
<dbReference type="InterPro" id="IPR006136">
    <property type="entry name" value="FlhB"/>
</dbReference>
<evidence type="ECO:0000256" key="4">
    <source>
        <dbReference type="ARBA" id="ARBA00022448"/>
    </source>
</evidence>
<comment type="function">
    <text evidence="12 13">Required for formation of the rod structure in the basal body of the flagellar apparatus. Together with FliI and FliH, may constitute the export apparatus of flagellin.</text>
</comment>
<evidence type="ECO:0000256" key="12">
    <source>
        <dbReference type="ARBA" id="ARBA00025078"/>
    </source>
</evidence>
<dbReference type="AlphaFoldDB" id="A0A518HXG8"/>
<gene>
    <name evidence="15" type="primary">flhB_1</name>
    <name evidence="13" type="synonym">flhB</name>
    <name evidence="15" type="ORF">Enr13x_54370</name>
</gene>
<evidence type="ECO:0000256" key="2">
    <source>
        <dbReference type="ARBA" id="ARBA00010690"/>
    </source>
</evidence>
<feature type="transmembrane region" description="Helical" evidence="13">
    <location>
        <begin position="90"/>
        <end position="111"/>
    </location>
</feature>
<keyword evidence="9 13" id="KW-1133">Transmembrane helix</keyword>
<keyword evidence="15" id="KW-0966">Cell projection</keyword>
<comment type="similarity">
    <text evidence="2 13">Belongs to the type III secretion exporter family.</text>
</comment>
<keyword evidence="6 13" id="KW-0812">Transmembrane</keyword>
<evidence type="ECO:0000256" key="9">
    <source>
        <dbReference type="ARBA" id="ARBA00022989"/>
    </source>
</evidence>
<evidence type="ECO:0000256" key="13">
    <source>
        <dbReference type="RuleBase" id="RU364091"/>
    </source>
</evidence>
<dbReference type="PRINTS" id="PR00950">
    <property type="entry name" value="TYPE3IMSPROT"/>
</dbReference>
<dbReference type="GO" id="GO:0009306">
    <property type="term" value="P:protein secretion"/>
    <property type="evidence" value="ECO:0007669"/>
    <property type="project" value="InterPro"/>
</dbReference>
<dbReference type="RefSeq" id="WP_145389778.1">
    <property type="nucleotide sequence ID" value="NZ_CP037423.1"/>
</dbReference>
<dbReference type="GO" id="GO:0044780">
    <property type="term" value="P:bacterial-type flagellum assembly"/>
    <property type="evidence" value="ECO:0007669"/>
    <property type="project" value="InterPro"/>
</dbReference>
<dbReference type="PANTHER" id="PTHR30531:SF12">
    <property type="entry name" value="FLAGELLAR BIOSYNTHETIC PROTEIN FLHB"/>
    <property type="match status" value="1"/>
</dbReference>
<dbReference type="Proteomes" id="UP000319004">
    <property type="component" value="Chromosome"/>
</dbReference>
<keyword evidence="10 13" id="KW-0472">Membrane</keyword>
<evidence type="ECO:0000256" key="10">
    <source>
        <dbReference type="ARBA" id="ARBA00023136"/>
    </source>
</evidence>
<dbReference type="SUPFAM" id="SSF160544">
    <property type="entry name" value="EscU C-terminal domain-like"/>
    <property type="match status" value="1"/>
</dbReference>
<comment type="subcellular location">
    <subcellularLocation>
        <location evidence="1">Cell membrane</location>
        <topology evidence="1">Multi-pass membrane protein</topology>
    </subcellularLocation>
</comment>
<dbReference type="Pfam" id="PF01312">
    <property type="entry name" value="Bac_export_2"/>
    <property type="match status" value="1"/>
</dbReference>
<keyword evidence="15" id="KW-0969">Cilium</keyword>
<evidence type="ECO:0000313" key="16">
    <source>
        <dbReference type="Proteomes" id="UP000319004"/>
    </source>
</evidence>
<feature type="region of interest" description="Disordered" evidence="14">
    <location>
        <begin position="1"/>
        <end position="22"/>
    </location>
</feature>
<evidence type="ECO:0000256" key="6">
    <source>
        <dbReference type="ARBA" id="ARBA00022692"/>
    </source>
</evidence>
<dbReference type="EMBL" id="CP037423">
    <property type="protein sequence ID" value="QDV45558.1"/>
    <property type="molecule type" value="Genomic_DNA"/>
</dbReference>
<keyword evidence="8 13" id="KW-0653">Protein transport</keyword>
<dbReference type="Gene3D" id="3.40.1690.10">
    <property type="entry name" value="secretion proteins EscU"/>
    <property type="match status" value="1"/>
</dbReference>
<dbReference type="InterPro" id="IPR029025">
    <property type="entry name" value="T3SS_substrate_exporter_C"/>
</dbReference>
<evidence type="ECO:0000256" key="5">
    <source>
        <dbReference type="ARBA" id="ARBA00022475"/>
    </source>
</evidence>
<keyword evidence="4 13" id="KW-0813">Transport</keyword>
<feature type="transmembrane region" description="Helical" evidence="13">
    <location>
        <begin position="184"/>
        <end position="212"/>
    </location>
</feature>